<dbReference type="Pfam" id="PF00406">
    <property type="entry name" value="ADK"/>
    <property type="match status" value="1"/>
</dbReference>
<reference evidence="5" key="1">
    <citation type="submission" date="2016-09" db="EMBL/GenBank/DDBJ databases">
        <authorList>
            <person name="Hebert L."/>
            <person name="Moumen B."/>
        </authorList>
    </citation>
    <scope>NUCLEOTIDE SEQUENCE [LARGE SCALE GENOMIC DNA]</scope>
    <source>
        <strain evidence="5">OVI</strain>
    </source>
</reference>
<comment type="caution">
    <text evidence="5">The sequence shown here is derived from an EMBL/GenBank/DDBJ whole genome shotgun (WGS) entry which is preliminary data.</text>
</comment>
<dbReference type="SUPFAM" id="SSF52540">
    <property type="entry name" value="P-loop containing nucleoside triphosphate hydrolases"/>
    <property type="match status" value="1"/>
</dbReference>
<keyword evidence="6" id="KW-1185">Reference proteome</keyword>
<dbReference type="AlphaFoldDB" id="A0A1G4I1B7"/>
<protein>
    <submittedName>
        <fullName evidence="5">Adenylate kinase, putative</fullName>
        <ecNumber evidence="5">2.7.4.3</ecNumber>
    </submittedName>
</protein>
<dbReference type="RefSeq" id="XP_067077080.1">
    <property type="nucleotide sequence ID" value="XM_067220979.1"/>
</dbReference>
<dbReference type="HAMAP" id="MF_00235">
    <property type="entry name" value="Adenylate_kinase_Adk"/>
    <property type="match status" value="1"/>
</dbReference>
<dbReference type="GO" id="GO:0005524">
    <property type="term" value="F:ATP binding"/>
    <property type="evidence" value="ECO:0007669"/>
    <property type="project" value="InterPro"/>
</dbReference>
<dbReference type="CDD" id="cd22981">
    <property type="entry name" value="DD_TbAK-like"/>
    <property type="match status" value="1"/>
</dbReference>
<proteinExistence type="inferred from homology"/>
<name>A0A1G4I1B7_TRYEQ</name>
<dbReference type="CDD" id="cd01428">
    <property type="entry name" value="ADK"/>
    <property type="match status" value="1"/>
</dbReference>
<dbReference type="InterPro" id="IPR000850">
    <property type="entry name" value="Adenylat/UMP-CMP_kin"/>
</dbReference>
<evidence type="ECO:0000256" key="1">
    <source>
        <dbReference type="ARBA" id="ARBA00022679"/>
    </source>
</evidence>
<comment type="similarity">
    <text evidence="4">Belongs to the adenylate kinase family.</text>
</comment>
<dbReference type="PANTHER" id="PTHR23359">
    <property type="entry name" value="NUCLEOTIDE KINASE"/>
    <property type="match status" value="1"/>
</dbReference>
<keyword evidence="3 4" id="KW-0418">Kinase</keyword>
<dbReference type="Proteomes" id="UP000195570">
    <property type="component" value="Unassembled WGS sequence"/>
</dbReference>
<dbReference type="VEuPathDB" id="TriTrypDB:TEOVI_000020500"/>
<evidence type="ECO:0000256" key="2">
    <source>
        <dbReference type="ARBA" id="ARBA00022741"/>
    </source>
</evidence>
<dbReference type="SUPFAM" id="SSF47391">
    <property type="entry name" value="Dimerization-anchoring domain of cAMP-dependent PK regulatory subunit"/>
    <property type="match status" value="1"/>
</dbReference>
<dbReference type="Gene3D" id="3.40.50.300">
    <property type="entry name" value="P-loop containing nucleotide triphosphate hydrolases"/>
    <property type="match status" value="1"/>
</dbReference>
<evidence type="ECO:0000256" key="4">
    <source>
        <dbReference type="RuleBase" id="RU003330"/>
    </source>
</evidence>
<evidence type="ECO:0000256" key="3">
    <source>
        <dbReference type="ARBA" id="ARBA00022777"/>
    </source>
</evidence>
<dbReference type="EMBL" id="CZPT02000299">
    <property type="protein sequence ID" value="SCU65480.1"/>
    <property type="molecule type" value="Genomic_DNA"/>
</dbReference>
<evidence type="ECO:0000313" key="5">
    <source>
        <dbReference type="EMBL" id="SCU65480.1"/>
    </source>
</evidence>
<dbReference type="EC" id="2.7.4.3" evidence="5"/>
<sequence>MSTGQLSADAVKYLEEKRVTYLLEELFHDVLRNLPENPLEFLLKALERKTTLHLIIVGPPGSGKQTQARRIAKRYDAVHVRAQDIFLNEVKRRTPEGEIIERCMRDGEQVPSHISSELVIRRLREDDVVKRGWVLDGFPQTRSQALRLQTAGLSPLLFIMLDVGNEVSVKRCAGRRYEPITRNIYHIEYLPAPSGMHLELMSPDDESRAAVASRWKYFDARRGELVGCYEPMYVRIDGDRPFDTVFAEVCEQVDSRFVSV</sequence>
<dbReference type="GO" id="GO:0004017">
    <property type="term" value="F:AMP kinase activity"/>
    <property type="evidence" value="ECO:0007669"/>
    <property type="project" value="UniProtKB-EC"/>
</dbReference>
<organism evidence="5 6">
    <name type="scientific">Trypanosoma equiperdum</name>
    <dbReference type="NCBI Taxonomy" id="5694"/>
    <lineage>
        <taxon>Eukaryota</taxon>
        <taxon>Discoba</taxon>
        <taxon>Euglenozoa</taxon>
        <taxon>Kinetoplastea</taxon>
        <taxon>Metakinetoplastina</taxon>
        <taxon>Trypanosomatida</taxon>
        <taxon>Trypanosomatidae</taxon>
        <taxon>Trypanosoma</taxon>
    </lineage>
</organism>
<evidence type="ECO:0000313" key="6">
    <source>
        <dbReference type="Proteomes" id="UP000195570"/>
    </source>
</evidence>
<gene>
    <name evidence="5" type="ORF">TEOVI_000020500</name>
</gene>
<dbReference type="InterPro" id="IPR027417">
    <property type="entry name" value="P-loop_NTPase"/>
</dbReference>
<accession>A0A1G4I1B7</accession>
<keyword evidence="1 4" id="KW-0808">Transferase</keyword>
<dbReference type="GeneID" id="92374145"/>
<keyword evidence="2" id="KW-0547">Nucleotide-binding</keyword>
<dbReference type="PRINTS" id="PR00094">
    <property type="entry name" value="ADENYLTKNASE"/>
</dbReference>